<dbReference type="RefSeq" id="WP_219726101.1">
    <property type="nucleotide sequence ID" value="NZ_POSM01000067.1"/>
</dbReference>
<keyword evidence="5" id="KW-1185">Reference proteome</keyword>
<feature type="domain" description="Gp5/Type VI secretion system Vgr C-terminal trimerisation" evidence="3">
    <location>
        <begin position="50"/>
        <end position="153"/>
    </location>
</feature>
<accession>A0ABX4W4M5</accession>
<dbReference type="Pfam" id="PF22178">
    <property type="entry name" value="Gp5_trimer_C"/>
    <property type="match status" value="1"/>
</dbReference>
<evidence type="ECO:0000256" key="1">
    <source>
        <dbReference type="SAM" id="MobiDB-lite"/>
    </source>
</evidence>
<evidence type="ECO:0000313" key="5">
    <source>
        <dbReference type="Proteomes" id="UP000236547"/>
    </source>
</evidence>
<proteinExistence type="predicted"/>
<dbReference type="InterPro" id="IPR037026">
    <property type="entry name" value="Vgr_OB-fold_dom_sf"/>
</dbReference>
<dbReference type="EMBL" id="POSM01000067">
    <property type="protein sequence ID" value="PNH95682.1"/>
    <property type="molecule type" value="Genomic_DNA"/>
</dbReference>
<dbReference type="SUPFAM" id="SSF69349">
    <property type="entry name" value="Phage fibre proteins"/>
    <property type="match status" value="1"/>
</dbReference>
<dbReference type="SUPFAM" id="SSF69255">
    <property type="entry name" value="gp5 N-terminal domain-like"/>
    <property type="match status" value="1"/>
</dbReference>
<dbReference type="Pfam" id="PF04717">
    <property type="entry name" value="Phage_base_V"/>
    <property type="match status" value="1"/>
</dbReference>
<evidence type="ECO:0000259" key="2">
    <source>
        <dbReference type="Pfam" id="PF04717"/>
    </source>
</evidence>
<reference evidence="4 5" key="1">
    <citation type="submission" date="2018-01" db="EMBL/GenBank/DDBJ databases">
        <title>Draft genome sequences of six Vibrio diazotrophicus strains isolated from deep-sea sediments of the Baltic Sea.</title>
        <authorList>
            <person name="Castillo D."/>
            <person name="Vandieken V."/>
            <person name="Chiang O."/>
            <person name="Middelboe M."/>
        </authorList>
    </citation>
    <scope>NUCLEOTIDE SEQUENCE [LARGE SCALE GENOMIC DNA]</scope>
    <source>
        <strain evidence="4 5">65.10M</strain>
    </source>
</reference>
<evidence type="ECO:0000313" key="4">
    <source>
        <dbReference type="EMBL" id="PNH95682.1"/>
    </source>
</evidence>
<dbReference type="PANTHER" id="PTHR32305:SF11">
    <property type="entry name" value="TYPE VI SECRETION SYSTEM SPIKE PROTEIN VGRG3"/>
    <property type="match status" value="1"/>
</dbReference>
<evidence type="ECO:0000259" key="3">
    <source>
        <dbReference type="Pfam" id="PF22178"/>
    </source>
</evidence>
<name>A0ABX4W4M5_VIBDI</name>
<dbReference type="InterPro" id="IPR054030">
    <property type="entry name" value="Gp5_Vgr_C"/>
</dbReference>
<dbReference type="Gene3D" id="2.40.50.230">
    <property type="entry name" value="Gp5 N-terminal domain"/>
    <property type="match status" value="1"/>
</dbReference>
<dbReference type="InterPro" id="IPR050708">
    <property type="entry name" value="T6SS_VgrG/RHS"/>
</dbReference>
<dbReference type="PANTHER" id="PTHR32305">
    <property type="match status" value="1"/>
</dbReference>
<sequence>YGVIAVPRIGHEVIVSFLNGDPDQPIVTGRTYHATNTPPYLLPENKTKTVIRTETHKGTGFNELSFEDQANEEKIYLHAQKDYEADVLNDHSTHIKQDKHLTVDNDQFSYIKNNQHITVNGESRLKVVKDFTQIISGNHHHKVGSLYTTIAGSEIHLQSGTKIVIEAGAEITFKAAGSFVKIDASGVSIVGPAINLNSGGRAGNGSGYNGQSPTLPNGVEKRQPPVKSSSQVSYQQLLNAEKNHVPAVKTCPLVKENR</sequence>
<dbReference type="InterPro" id="IPR006531">
    <property type="entry name" value="Gp5/Vgr_OB"/>
</dbReference>
<feature type="non-terminal residue" evidence="4">
    <location>
        <position position="1"/>
    </location>
</feature>
<dbReference type="Proteomes" id="UP000236547">
    <property type="component" value="Unassembled WGS sequence"/>
</dbReference>
<feature type="region of interest" description="Disordered" evidence="1">
    <location>
        <begin position="201"/>
        <end position="232"/>
    </location>
</feature>
<protein>
    <submittedName>
        <fullName evidence="4">Type VI secretion system tip protein VgrG</fullName>
    </submittedName>
</protein>
<gene>
    <name evidence="4" type="ORF">C1O25_22320</name>
</gene>
<organism evidence="4 5">
    <name type="scientific">Vibrio diazotrophicus</name>
    <dbReference type="NCBI Taxonomy" id="685"/>
    <lineage>
        <taxon>Bacteria</taxon>
        <taxon>Pseudomonadati</taxon>
        <taxon>Pseudomonadota</taxon>
        <taxon>Gammaproteobacteria</taxon>
        <taxon>Vibrionales</taxon>
        <taxon>Vibrionaceae</taxon>
        <taxon>Vibrio</taxon>
    </lineage>
</organism>
<feature type="domain" description="Gp5/Type VI secretion system Vgr protein OB-fold" evidence="2">
    <location>
        <begin position="1"/>
        <end position="32"/>
    </location>
</feature>
<comment type="caution">
    <text evidence="4">The sequence shown here is derived from an EMBL/GenBank/DDBJ whole genome shotgun (WGS) entry which is preliminary data.</text>
</comment>